<dbReference type="SMART" id="SM00971">
    <property type="entry name" value="SATase_N"/>
    <property type="match status" value="1"/>
</dbReference>
<keyword evidence="5" id="KW-0028">Amino-acid biosynthesis</keyword>
<sequence>MSATRYETRRPTACSDCYSSGNGQPVIDPQGTAMSNLSVSDLWSELRAQAQRALDTEPTLATIVRQTILDQPDFGGALAHRIGHALADSIEQSHTLTDRFAGLHHQLPALAETACCDLQAIVSRDPAFDSALEVFLFSKGFLALQAYRIGHQLHGRGERLLAMYIQARCNERLGIDINPASRIGSGIMLDHGTGIVIGETAVVGDDVSILQGVTLGGTGKEGGDRHPKVRSGVMIGAGAKILGNIEIGEGAKVGAGSIVLHPVAPHTTVVGNPARQVGKPRHARPALDMDQSFDGDS</sequence>
<dbReference type="NCBIfam" id="TIGR01172">
    <property type="entry name" value="cysE"/>
    <property type="match status" value="1"/>
</dbReference>
<dbReference type="InterPro" id="IPR042122">
    <property type="entry name" value="Ser_AcTrfase_N_sf"/>
</dbReference>
<proteinExistence type="inferred from homology"/>
<dbReference type="Proteomes" id="UP000000233">
    <property type="component" value="Chromosome"/>
</dbReference>
<dbReference type="InterPro" id="IPR045304">
    <property type="entry name" value="LbH_SAT"/>
</dbReference>
<dbReference type="PROSITE" id="PS00101">
    <property type="entry name" value="HEXAPEP_TRANSFERASES"/>
    <property type="match status" value="1"/>
</dbReference>
<feature type="region of interest" description="Disordered" evidence="11">
    <location>
        <begin position="272"/>
        <end position="297"/>
    </location>
</feature>
<name>A4VNW6_STUS1</name>
<dbReference type="Pfam" id="PF06426">
    <property type="entry name" value="SATase_N"/>
    <property type="match status" value="1"/>
</dbReference>
<evidence type="ECO:0000256" key="11">
    <source>
        <dbReference type="SAM" id="MobiDB-lite"/>
    </source>
</evidence>
<keyword evidence="6" id="KW-0808">Transferase</keyword>
<evidence type="ECO:0000256" key="10">
    <source>
        <dbReference type="ARBA" id="ARBA00049486"/>
    </source>
</evidence>
<evidence type="ECO:0000256" key="3">
    <source>
        <dbReference type="ARBA" id="ARBA00013266"/>
    </source>
</evidence>
<evidence type="ECO:0000256" key="5">
    <source>
        <dbReference type="ARBA" id="ARBA00022605"/>
    </source>
</evidence>
<dbReference type="HOGENOM" id="CLU_051638_0_1_6"/>
<dbReference type="Gene3D" id="1.10.3130.10">
    <property type="entry name" value="serine acetyltransferase, domain 1"/>
    <property type="match status" value="1"/>
</dbReference>
<evidence type="ECO:0000256" key="1">
    <source>
        <dbReference type="ARBA" id="ARBA00004876"/>
    </source>
</evidence>
<dbReference type="GO" id="GO:0006535">
    <property type="term" value="P:cysteine biosynthetic process from serine"/>
    <property type="evidence" value="ECO:0007669"/>
    <property type="project" value="InterPro"/>
</dbReference>
<dbReference type="eggNOG" id="COG1045">
    <property type="taxonomic scope" value="Bacteria"/>
</dbReference>
<keyword evidence="9" id="KW-0012">Acyltransferase</keyword>
<dbReference type="InterPro" id="IPR018357">
    <property type="entry name" value="Hexapep_transf_CS"/>
</dbReference>
<evidence type="ECO:0000256" key="4">
    <source>
        <dbReference type="ARBA" id="ARBA00018522"/>
    </source>
</evidence>
<evidence type="ECO:0000256" key="7">
    <source>
        <dbReference type="ARBA" id="ARBA00022737"/>
    </source>
</evidence>
<dbReference type="InterPro" id="IPR011004">
    <property type="entry name" value="Trimer_LpxA-like_sf"/>
</dbReference>
<keyword evidence="8" id="KW-0198">Cysteine biosynthesis</keyword>
<dbReference type="FunFam" id="2.160.10.10:FF:000002">
    <property type="entry name" value="Serine acetyltransferase"/>
    <property type="match status" value="1"/>
</dbReference>
<evidence type="ECO:0000256" key="8">
    <source>
        <dbReference type="ARBA" id="ARBA00023192"/>
    </source>
</evidence>
<reference evidence="13 14" key="1">
    <citation type="journal article" date="2008" name="Proc. Natl. Acad. Sci. U.S.A.">
        <title>Nitrogen fixation island and rhizosphere competence traits in the genome of root-associated Pseudomonas stutzeri A1501.</title>
        <authorList>
            <person name="Yan Y."/>
            <person name="Yang J."/>
            <person name="Dou Y."/>
            <person name="Chen M."/>
            <person name="Ping S."/>
            <person name="Peng J."/>
            <person name="Lu W."/>
            <person name="Zhang W."/>
            <person name="Yao Z."/>
            <person name="Li H."/>
            <person name="Liu W."/>
            <person name="He S."/>
            <person name="Geng L."/>
            <person name="Zhang X."/>
            <person name="Yang F."/>
            <person name="Yu H."/>
            <person name="Zhan Y."/>
            <person name="Li D."/>
            <person name="Lin Z."/>
            <person name="Wang Y."/>
            <person name="Elmerich C."/>
            <person name="Lin M."/>
            <person name="Jin Q."/>
        </authorList>
    </citation>
    <scope>NUCLEOTIDE SEQUENCE [LARGE SCALE GENOMIC DNA]</scope>
    <source>
        <strain evidence="13 14">A1501</strain>
    </source>
</reference>
<organism evidence="13 14">
    <name type="scientific">Stutzerimonas stutzeri (strain A1501)</name>
    <name type="common">Pseudomonas stutzeri</name>
    <dbReference type="NCBI Taxonomy" id="379731"/>
    <lineage>
        <taxon>Bacteria</taxon>
        <taxon>Pseudomonadati</taxon>
        <taxon>Pseudomonadota</taxon>
        <taxon>Gammaproteobacteria</taxon>
        <taxon>Pseudomonadales</taxon>
        <taxon>Pseudomonadaceae</taxon>
        <taxon>Stutzerimonas</taxon>
    </lineage>
</organism>
<dbReference type="AlphaFoldDB" id="A4VNW6"/>
<dbReference type="Gene3D" id="2.160.10.10">
    <property type="entry name" value="Hexapeptide repeat proteins"/>
    <property type="match status" value="1"/>
</dbReference>
<dbReference type="UniPathway" id="UPA00136">
    <property type="reaction ID" value="UER00199"/>
</dbReference>
<evidence type="ECO:0000313" key="13">
    <source>
        <dbReference type="EMBL" id="ABP80667.1"/>
    </source>
</evidence>
<dbReference type="Pfam" id="PF00132">
    <property type="entry name" value="Hexapep"/>
    <property type="match status" value="1"/>
</dbReference>
<evidence type="ECO:0000259" key="12">
    <source>
        <dbReference type="SMART" id="SM00971"/>
    </source>
</evidence>
<dbReference type="SUPFAM" id="SSF51161">
    <property type="entry name" value="Trimeric LpxA-like enzymes"/>
    <property type="match status" value="1"/>
</dbReference>
<comment type="pathway">
    <text evidence="1">Amino-acid biosynthesis; L-cysteine biosynthesis; L-cysteine from L-serine: step 1/2.</text>
</comment>
<dbReference type="GO" id="GO:0009001">
    <property type="term" value="F:serine O-acetyltransferase activity"/>
    <property type="evidence" value="ECO:0007669"/>
    <property type="project" value="UniProtKB-EC"/>
</dbReference>
<dbReference type="InterPro" id="IPR053376">
    <property type="entry name" value="Serine_acetyltransferase"/>
</dbReference>
<dbReference type="GO" id="GO:0005737">
    <property type="term" value="C:cytoplasm"/>
    <property type="evidence" value="ECO:0007669"/>
    <property type="project" value="InterPro"/>
</dbReference>
<gene>
    <name evidence="13" type="ordered locus">PST_3026</name>
</gene>
<comment type="similarity">
    <text evidence="2">Belongs to the transferase hexapeptide repeat family.</text>
</comment>
<comment type="catalytic activity">
    <reaction evidence="10">
        <text>L-serine + acetyl-CoA = O-acetyl-L-serine + CoA</text>
        <dbReference type="Rhea" id="RHEA:24560"/>
        <dbReference type="ChEBI" id="CHEBI:33384"/>
        <dbReference type="ChEBI" id="CHEBI:57287"/>
        <dbReference type="ChEBI" id="CHEBI:57288"/>
        <dbReference type="ChEBI" id="CHEBI:58340"/>
        <dbReference type="EC" id="2.3.1.30"/>
    </reaction>
</comment>
<evidence type="ECO:0000256" key="9">
    <source>
        <dbReference type="ARBA" id="ARBA00023315"/>
    </source>
</evidence>
<dbReference type="InterPro" id="IPR005881">
    <property type="entry name" value="Ser_O-AcTrfase"/>
</dbReference>
<dbReference type="KEGG" id="psa:PST_3026"/>
<dbReference type="CDD" id="cd03354">
    <property type="entry name" value="LbH_SAT"/>
    <property type="match status" value="1"/>
</dbReference>
<dbReference type="InterPro" id="IPR010493">
    <property type="entry name" value="Ser_AcTrfase_N"/>
</dbReference>
<evidence type="ECO:0000256" key="2">
    <source>
        <dbReference type="ARBA" id="ARBA00007274"/>
    </source>
</evidence>
<keyword evidence="7" id="KW-0677">Repeat</keyword>
<evidence type="ECO:0000313" key="14">
    <source>
        <dbReference type="Proteomes" id="UP000000233"/>
    </source>
</evidence>
<dbReference type="EC" id="2.3.1.30" evidence="3"/>
<accession>A4VNW6</accession>
<dbReference type="InterPro" id="IPR001451">
    <property type="entry name" value="Hexapep"/>
</dbReference>
<dbReference type="EMBL" id="CP000304">
    <property type="protein sequence ID" value="ABP80667.1"/>
    <property type="molecule type" value="Genomic_DNA"/>
</dbReference>
<protein>
    <recommendedName>
        <fullName evidence="4">Serine acetyltransferase</fullName>
        <ecNumber evidence="3">2.3.1.30</ecNumber>
    </recommendedName>
</protein>
<dbReference type="PANTHER" id="PTHR42811">
    <property type="entry name" value="SERINE ACETYLTRANSFERASE"/>
    <property type="match status" value="1"/>
</dbReference>
<evidence type="ECO:0000256" key="6">
    <source>
        <dbReference type="ARBA" id="ARBA00022679"/>
    </source>
</evidence>
<dbReference type="NCBIfam" id="NF041874">
    <property type="entry name" value="EPS_EpsC"/>
    <property type="match status" value="1"/>
</dbReference>
<keyword evidence="14" id="KW-1185">Reference proteome</keyword>
<feature type="domain" description="Serine acetyltransferase N-terminal" evidence="12">
    <location>
        <begin position="42"/>
        <end position="146"/>
    </location>
</feature>